<dbReference type="STRING" id="50429.A0A2B4RRC3"/>
<feature type="domain" description="AN1-type" evidence="6">
    <location>
        <begin position="8"/>
        <end position="56"/>
    </location>
</feature>
<dbReference type="PROSITE" id="PS51039">
    <property type="entry name" value="ZF_AN1"/>
    <property type="match status" value="2"/>
</dbReference>
<dbReference type="GO" id="GO:0008270">
    <property type="term" value="F:zinc ion binding"/>
    <property type="evidence" value="ECO:0007669"/>
    <property type="project" value="UniProtKB-KW"/>
</dbReference>
<keyword evidence="8" id="KW-1185">Reference proteome</keyword>
<keyword evidence="2" id="KW-0677">Repeat</keyword>
<dbReference type="Gene3D" id="4.10.1110.10">
    <property type="entry name" value="AN1-like Zinc finger"/>
    <property type="match status" value="2"/>
</dbReference>
<reference evidence="8" key="1">
    <citation type="journal article" date="2017" name="bioRxiv">
        <title>Comparative analysis of the genomes of Stylophora pistillata and Acropora digitifera provides evidence for extensive differences between species of corals.</title>
        <authorList>
            <person name="Voolstra C.R."/>
            <person name="Li Y."/>
            <person name="Liew Y.J."/>
            <person name="Baumgarten S."/>
            <person name="Zoccola D."/>
            <person name="Flot J.-F."/>
            <person name="Tambutte S."/>
            <person name="Allemand D."/>
            <person name="Aranda M."/>
        </authorList>
    </citation>
    <scope>NUCLEOTIDE SEQUENCE [LARGE SCALE GENOMIC DNA]</scope>
</reference>
<dbReference type="InterPro" id="IPR035896">
    <property type="entry name" value="AN1-like_Znf"/>
</dbReference>
<accession>A0A2B4RRC3</accession>
<dbReference type="Pfam" id="PF25403">
    <property type="entry name" value="zf-C2H2_ZFAND2"/>
    <property type="match status" value="1"/>
</dbReference>
<dbReference type="EMBL" id="LSMT01000296">
    <property type="protein sequence ID" value="PFX20994.1"/>
    <property type="molecule type" value="Genomic_DNA"/>
</dbReference>
<gene>
    <name evidence="7" type="primary">ZFAND2B</name>
    <name evidence="7" type="ORF">AWC38_SpisGene14544</name>
</gene>
<evidence type="ECO:0000259" key="6">
    <source>
        <dbReference type="PROSITE" id="PS51039"/>
    </source>
</evidence>
<evidence type="ECO:0000313" key="7">
    <source>
        <dbReference type="EMBL" id="PFX20994.1"/>
    </source>
</evidence>
<evidence type="ECO:0000313" key="8">
    <source>
        <dbReference type="Proteomes" id="UP000225706"/>
    </source>
</evidence>
<dbReference type="PANTHER" id="PTHR14677:SF37">
    <property type="entry name" value="AN1-TYPE ZINC FINGER PROTEIN 1"/>
    <property type="match status" value="1"/>
</dbReference>
<evidence type="ECO:0000256" key="5">
    <source>
        <dbReference type="PROSITE-ProRule" id="PRU00449"/>
    </source>
</evidence>
<keyword evidence="3 5" id="KW-0863">Zinc-finger</keyword>
<evidence type="ECO:0000256" key="1">
    <source>
        <dbReference type="ARBA" id="ARBA00022723"/>
    </source>
</evidence>
<dbReference type="InterPro" id="IPR000058">
    <property type="entry name" value="Znf_AN1"/>
</dbReference>
<organism evidence="7 8">
    <name type="scientific">Stylophora pistillata</name>
    <name type="common">Smooth cauliflower coral</name>
    <dbReference type="NCBI Taxonomy" id="50429"/>
    <lineage>
        <taxon>Eukaryota</taxon>
        <taxon>Metazoa</taxon>
        <taxon>Cnidaria</taxon>
        <taxon>Anthozoa</taxon>
        <taxon>Hexacorallia</taxon>
        <taxon>Scleractinia</taxon>
        <taxon>Astrocoeniina</taxon>
        <taxon>Pocilloporidae</taxon>
        <taxon>Stylophora</taxon>
    </lineage>
</organism>
<keyword evidence="4" id="KW-0862">Zinc</keyword>
<comment type="caution">
    <text evidence="7">The sequence shown here is derived from an EMBL/GenBank/DDBJ whole genome shotgun (WGS) entry which is preliminary data.</text>
</comment>
<dbReference type="OrthoDB" id="431929at2759"/>
<dbReference type="Proteomes" id="UP000225706">
    <property type="component" value="Unassembled WGS sequence"/>
</dbReference>
<protein>
    <submittedName>
        <fullName evidence="7">AN1-type zinc finger protein 2B</fullName>
    </submittedName>
</protein>
<feature type="domain" description="AN1-type" evidence="6">
    <location>
        <begin position="96"/>
        <end position="144"/>
    </location>
</feature>
<name>A0A2B4RRC3_STYPI</name>
<evidence type="ECO:0000256" key="2">
    <source>
        <dbReference type="ARBA" id="ARBA00022737"/>
    </source>
</evidence>
<sequence length="147" mass="16691">MAEEADLLSIGKHCSLASCKRLDFLPFQCSHCKEIFCLEHRSPEEHKCSTVGLSDVHVPVCPICNQIIKKSHHEDVNRQVERHILSGCKSLVVGKPKKSNKCSRKTCHQHGLMPFVCQECNKNHCIRHRHAEDHFCTALRVPMVSCP</sequence>
<evidence type="ECO:0000256" key="3">
    <source>
        <dbReference type="ARBA" id="ARBA00022771"/>
    </source>
</evidence>
<keyword evidence="1" id="KW-0479">Metal-binding</keyword>
<proteinExistence type="predicted"/>
<dbReference type="Pfam" id="PF01428">
    <property type="entry name" value="zf-AN1"/>
    <property type="match status" value="2"/>
</dbReference>
<dbReference type="SMART" id="SM00154">
    <property type="entry name" value="ZnF_AN1"/>
    <property type="match status" value="2"/>
</dbReference>
<dbReference type="PANTHER" id="PTHR14677">
    <property type="entry name" value="ARSENITE INDUCUBLE RNA ASSOCIATED PROTEIN AIP-1-RELATED"/>
    <property type="match status" value="1"/>
</dbReference>
<dbReference type="AlphaFoldDB" id="A0A2B4RRC3"/>
<dbReference type="GO" id="GO:0005737">
    <property type="term" value="C:cytoplasm"/>
    <property type="evidence" value="ECO:0007669"/>
    <property type="project" value="TreeGrafter"/>
</dbReference>
<evidence type="ECO:0000256" key="4">
    <source>
        <dbReference type="ARBA" id="ARBA00022833"/>
    </source>
</evidence>
<dbReference type="SUPFAM" id="SSF118310">
    <property type="entry name" value="AN1-like Zinc finger"/>
    <property type="match status" value="2"/>
</dbReference>
<dbReference type="InterPro" id="IPR057357">
    <property type="entry name" value="Znf-C2H2_ZFAND2A/B"/>
</dbReference>